<gene>
    <name evidence="3" type="ORF">BYL167_LOCUS16669</name>
    <name evidence="1" type="ORF">CJN711_LOCUS35611</name>
    <name evidence="2" type="ORF">GIL414_LOCUS13530</name>
</gene>
<reference evidence="1" key="1">
    <citation type="submission" date="2021-02" db="EMBL/GenBank/DDBJ databases">
        <authorList>
            <person name="Nowell W R."/>
        </authorList>
    </citation>
    <scope>NUCLEOTIDE SEQUENCE</scope>
</reference>
<accession>A0A816B4C1</accession>
<name>A0A816B4C1_9BILA</name>
<organism evidence="1 4">
    <name type="scientific">Rotaria magnacalcarata</name>
    <dbReference type="NCBI Taxonomy" id="392030"/>
    <lineage>
        <taxon>Eukaryota</taxon>
        <taxon>Metazoa</taxon>
        <taxon>Spiralia</taxon>
        <taxon>Gnathifera</taxon>
        <taxon>Rotifera</taxon>
        <taxon>Eurotatoria</taxon>
        <taxon>Bdelloidea</taxon>
        <taxon>Philodinida</taxon>
        <taxon>Philodinidae</taxon>
        <taxon>Rotaria</taxon>
    </lineage>
</organism>
<dbReference type="EMBL" id="CAJOBH010006416">
    <property type="protein sequence ID" value="CAF4055600.1"/>
    <property type="molecule type" value="Genomic_DNA"/>
</dbReference>
<dbReference type="Proteomes" id="UP000663855">
    <property type="component" value="Unassembled WGS sequence"/>
</dbReference>
<sequence>MRHRKRSLSIFVSTMSKLDRDIAYSFLNAPSDSISYLPMEMANDRNHIIMTPSQSVIQNDPRIDDRLSQYHPKDQFDVPTNTNIIPMYYDVIIDTVTDYDIFYPIAKQTTKYYNNWIHHDQPSISNNRSTYPRCHVERLDELAVSVDFSHDYDSTSTWSNQYQYERVDPIKNVRFNDHPKSLPYSRNTYNPMDQYYFYPERIAQIDNEQTSVRYLATPFFWFRPVLNHNYAICIPTTRPSLHAFITSSFDRLPIPYPTNSTPNPIRL</sequence>
<evidence type="ECO:0000313" key="1">
    <source>
        <dbReference type="EMBL" id="CAF1603981.1"/>
    </source>
</evidence>
<dbReference type="AlphaFoldDB" id="A0A816B4C1"/>
<dbReference type="EMBL" id="CAJNOV010017215">
    <property type="protein sequence ID" value="CAF1603981.1"/>
    <property type="molecule type" value="Genomic_DNA"/>
</dbReference>
<dbReference type="Proteomes" id="UP000681720">
    <property type="component" value="Unassembled WGS sequence"/>
</dbReference>
<evidence type="ECO:0000313" key="3">
    <source>
        <dbReference type="EMBL" id="CAF4055600.1"/>
    </source>
</evidence>
<dbReference type="EMBL" id="CAJOBJ010005501">
    <property type="protein sequence ID" value="CAF4033553.1"/>
    <property type="molecule type" value="Genomic_DNA"/>
</dbReference>
<comment type="caution">
    <text evidence="1">The sequence shown here is derived from an EMBL/GenBank/DDBJ whole genome shotgun (WGS) entry which is preliminary data.</text>
</comment>
<evidence type="ECO:0000313" key="2">
    <source>
        <dbReference type="EMBL" id="CAF4033553.1"/>
    </source>
</evidence>
<protein>
    <submittedName>
        <fullName evidence="1">Uncharacterized protein</fullName>
    </submittedName>
</protein>
<dbReference type="Proteomes" id="UP000681967">
    <property type="component" value="Unassembled WGS sequence"/>
</dbReference>
<evidence type="ECO:0000313" key="4">
    <source>
        <dbReference type="Proteomes" id="UP000663855"/>
    </source>
</evidence>
<proteinExistence type="predicted"/>